<protein>
    <recommendedName>
        <fullName evidence="4">Tripartite tricarboxylate transporter substrate binding protein</fullName>
    </recommendedName>
</protein>
<dbReference type="EMBL" id="BMKW01000018">
    <property type="protein sequence ID" value="GGJ39924.1"/>
    <property type="molecule type" value="Genomic_DNA"/>
</dbReference>
<dbReference type="Pfam" id="PF03401">
    <property type="entry name" value="TctC"/>
    <property type="match status" value="1"/>
</dbReference>
<dbReference type="Gene3D" id="3.40.190.150">
    <property type="entry name" value="Bordetella uptake gene, domain 1"/>
    <property type="match status" value="1"/>
</dbReference>
<organism evidence="2 3">
    <name type="scientific">Neoroseomonas lacus</name>
    <dbReference type="NCBI Taxonomy" id="287609"/>
    <lineage>
        <taxon>Bacteria</taxon>
        <taxon>Pseudomonadati</taxon>
        <taxon>Pseudomonadota</taxon>
        <taxon>Alphaproteobacteria</taxon>
        <taxon>Acetobacterales</taxon>
        <taxon>Acetobacteraceae</taxon>
        <taxon>Neoroseomonas</taxon>
    </lineage>
</organism>
<dbReference type="InterPro" id="IPR042100">
    <property type="entry name" value="Bug_dom1"/>
</dbReference>
<name>A0A917L2V9_9PROT</name>
<comment type="caution">
    <text evidence="2">The sequence shown here is derived from an EMBL/GenBank/DDBJ whole genome shotgun (WGS) entry which is preliminary data.</text>
</comment>
<dbReference type="Gene3D" id="3.40.190.10">
    <property type="entry name" value="Periplasmic binding protein-like II"/>
    <property type="match status" value="1"/>
</dbReference>
<dbReference type="SUPFAM" id="SSF53850">
    <property type="entry name" value="Periplasmic binding protein-like II"/>
    <property type="match status" value="1"/>
</dbReference>
<evidence type="ECO:0000313" key="3">
    <source>
        <dbReference type="Proteomes" id="UP000661507"/>
    </source>
</evidence>
<proteinExistence type="inferred from homology"/>
<comment type="similarity">
    <text evidence="1">Belongs to the UPF0065 (bug) family.</text>
</comment>
<evidence type="ECO:0008006" key="4">
    <source>
        <dbReference type="Google" id="ProtNLM"/>
    </source>
</evidence>
<gene>
    <name evidence="2" type="ORF">GCM10011320_54400</name>
</gene>
<accession>A0A917L2V9</accession>
<dbReference type="InterPro" id="IPR005064">
    <property type="entry name" value="BUG"/>
</dbReference>
<dbReference type="PANTHER" id="PTHR42928:SF5">
    <property type="entry name" value="BLR1237 PROTEIN"/>
    <property type="match status" value="1"/>
</dbReference>
<evidence type="ECO:0000256" key="1">
    <source>
        <dbReference type="ARBA" id="ARBA00006987"/>
    </source>
</evidence>
<reference evidence="2" key="1">
    <citation type="journal article" date="2014" name="Int. J. Syst. Evol. Microbiol.">
        <title>Complete genome sequence of Corynebacterium casei LMG S-19264T (=DSM 44701T), isolated from a smear-ripened cheese.</title>
        <authorList>
            <consortium name="US DOE Joint Genome Institute (JGI-PGF)"/>
            <person name="Walter F."/>
            <person name="Albersmeier A."/>
            <person name="Kalinowski J."/>
            <person name="Ruckert C."/>
        </authorList>
    </citation>
    <scope>NUCLEOTIDE SEQUENCE</scope>
    <source>
        <strain evidence="2">CGMCC 1.3617</strain>
    </source>
</reference>
<dbReference type="AlphaFoldDB" id="A0A917L2V9"/>
<dbReference type="Proteomes" id="UP000661507">
    <property type="component" value="Unassembled WGS sequence"/>
</dbReference>
<sequence length="350" mass="36941">MTDALRRRVEAWLATRHCDGNESEDIAMTTRRALLAAPLALPALARGAAAQGSWPERSVSVLLGYPPGGVTDFAARAVSERMGRALGQSVVLENRPGAATAVANTAAAQARPDGYTLLMGTSTLAINPALQPSLTPRDPQTELTPIGTVFRTAFVLHVHASLPVRSTAELIAYAKANPGKLNFGSSGTGAVNHLCLELFRARAGIDVVHVPYRGGAPALIDLRTNRIQAMFSAAQEALPPMRDGATRGLAVSSKERMQVLPDLPPVADTLPGFDGVFWQGLFGPASLPAPIVARAGAALREATTDATLVARMAEQGVALTPGDADALRRTLAEETVMWGQLIREQNIRPE</sequence>
<dbReference type="PANTHER" id="PTHR42928">
    <property type="entry name" value="TRICARBOXYLATE-BINDING PROTEIN"/>
    <property type="match status" value="1"/>
</dbReference>
<dbReference type="PIRSF" id="PIRSF017082">
    <property type="entry name" value="YflP"/>
    <property type="match status" value="1"/>
</dbReference>
<evidence type="ECO:0000313" key="2">
    <source>
        <dbReference type="EMBL" id="GGJ39924.1"/>
    </source>
</evidence>
<keyword evidence="3" id="KW-1185">Reference proteome</keyword>
<reference evidence="2" key="2">
    <citation type="submission" date="2020-09" db="EMBL/GenBank/DDBJ databases">
        <authorList>
            <person name="Sun Q."/>
            <person name="Zhou Y."/>
        </authorList>
    </citation>
    <scope>NUCLEOTIDE SEQUENCE</scope>
    <source>
        <strain evidence="2">CGMCC 1.3617</strain>
    </source>
</reference>